<keyword evidence="2" id="KW-1185">Reference proteome</keyword>
<proteinExistence type="predicted"/>
<organism evidence="1 2">
    <name type="scientific">Nonomuraea phyllanthi</name>
    <dbReference type="NCBI Taxonomy" id="2219224"/>
    <lineage>
        <taxon>Bacteria</taxon>
        <taxon>Bacillati</taxon>
        <taxon>Actinomycetota</taxon>
        <taxon>Actinomycetes</taxon>
        <taxon>Streptosporangiales</taxon>
        <taxon>Streptosporangiaceae</taxon>
        <taxon>Nonomuraea</taxon>
    </lineage>
</organism>
<comment type="caution">
    <text evidence="1">The sequence shown here is derived from an EMBL/GenBank/DDBJ whole genome shotgun (WGS) entry which is preliminary data.</text>
</comment>
<dbReference type="Proteomes" id="UP000312512">
    <property type="component" value="Unassembled WGS sequence"/>
</dbReference>
<accession>A0A5C4WNV4</accession>
<dbReference type="RefSeq" id="WP_139630793.1">
    <property type="nucleotide sequence ID" value="NZ_VDLX02000004.1"/>
</dbReference>
<reference evidence="1 2" key="1">
    <citation type="submission" date="2019-10" db="EMBL/GenBank/DDBJ databases">
        <title>Nonomuraea sp. nov., isolated from Phyllanthus amarus.</title>
        <authorList>
            <person name="Klykleung N."/>
            <person name="Tanasupawat S."/>
        </authorList>
    </citation>
    <scope>NUCLEOTIDE SEQUENCE [LARGE SCALE GENOMIC DNA]</scope>
    <source>
        <strain evidence="1 2">PA1-10</strain>
    </source>
</reference>
<evidence type="ECO:0000313" key="2">
    <source>
        <dbReference type="Proteomes" id="UP000312512"/>
    </source>
</evidence>
<sequence>MRRPGPFGFLLEGQENRSVWGWDERTGSRWAQLWRDWRLVGLAALTFRLPARRWTGGIVGRGGGRASALGVLSAGGMFELAPVGRQVGAAPAFVMDGGRLLLGELVVVAGAGGPVGGPMGGVVDVPARAARWTVSRSRSRSWCRRRTIGHAVRGGAAAAACRAAAFTRRRAGMAGCRSSRTPAPW</sequence>
<name>A0A5C4WNV4_9ACTN</name>
<protein>
    <submittedName>
        <fullName evidence="1">Uncharacterized protein</fullName>
    </submittedName>
</protein>
<dbReference type="EMBL" id="VDLX02000004">
    <property type="protein sequence ID" value="KAB8195354.1"/>
    <property type="molecule type" value="Genomic_DNA"/>
</dbReference>
<gene>
    <name evidence="1" type="ORF">FH608_013460</name>
</gene>
<dbReference type="AlphaFoldDB" id="A0A5C4WNV4"/>
<evidence type="ECO:0000313" key="1">
    <source>
        <dbReference type="EMBL" id="KAB8195354.1"/>
    </source>
</evidence>